<comment type="caution">
    <text evidence="1">The sequence shown here is derived from an EMBL/GenBank/DDBJ whole genome shotgun (WGS) entry which is preliminary data.</text>
</comment>
<dbReference type="Proteomes" id="UP000190188">
    <property type="component" value="Unassembled WGS sequence"/>
</dbReference>
<dbReference type="EMBL" id="MSZX01000014">
    <property type="protein sequence ID" value="OPA73678.1"/>
    <property type="molecule type" value="Genomic_DNA"/>
</dbReference>
<gene>
    <name evidence="1" type="ORF">BVG16_26625</name>
</gene>
<keyword evidence="2" id="KW-1185">Reference proteome</keyword>
<accession>A0A1T2X196</accession>
<dbReference type="AlphaFoldDB" id="A0A1T2X196"/>
<evidence type="ECO:0008006" key="3">
    <source>
        <dbReference type="Google" id="ProtNLM"/>
    </source>
</evidence>
<evidence type="ECO:0000313" key="2">
    <source>
        <dbReference type="Proteomes" id="UP000190188"/>
    </source>
</evidence>
<sequence length="102" mass="12205">MLEADSITWNSYKSGFWKPNSHLCLSSNYWYSEERVHLHQTIVIDDNEDMQVYNIWDKTYTIDEISSILRCVGFEEFEYFSDVTGREYEEETDTITVIAKRK</sequence>
<dbReference type="InterPro" id="IPR029063">
    <property type="entry name" value="SAM-dependent_MTases_sf"/>
</dbReference>
<dbReference type="SUPFAM" id="SSF53335">
    <property type="entry name" value="S-adenosyl-L-methionine-dependent methyltransferases"/>
    <property type="match status" value="1"/>
</dbReference>
<organism evidence="1 2">
    <name type="scientific">Paenibacillus selenitireducens</name>
    <dbReference type="NCBI Taxonomy" id="1324314"/>
    <lineage>
        <taxon>Bacteria</taxon>
        <taxon>Bacillati</taxon>
        <taxon>Bacillota</taxon>
        <taxon>Bacilli</taxon>
        <taxon>Bacillales</taxon>
        <taxon>Paenibacillaceae</taxon>
        <taxon>Paenibacillus</taxon>
    </lineage>
</organism>
<proteinExistence type="predicted"/>
<protein>
    <recommendedName>
        <fullName evidence="3">Methyltransferase</fullName>
    </recommendedName>
</protein>
<reference evidence="1 2" key="1">
    <citation type="submission" date="2017-01" db="EMBL/GenBank/DDBJ databases">
        <title>Genome analysis of Paenibacillus selenitrireducens ES3-24.</title>
        <authorList>
            <person name="Xu D."/>
            <person name="Yao R."/>
            <person name="Zheng S."/>
        </authorList>
    </citation>
    <scope>NUCLEOTIDE SEQUENCE [LARGE SCALE GENOMIC DNA]</scope>
    <source>
        <strain evidence="1 2">ES3-24</strain>
    </source>
</reference>
<evidence type="ECO:0000313" key="1">
    <source>
        <dbReference type="EMBL" id="OPA73678.1"/>
    </source>
</evidence>
<dbReference type="STRING" id="1324314.BVG16_26625"/>
<name>A0A1T2X196_9BACL</name>